<evidence type="ECO:0000256" key="1">
    <source>
        <dbReference type="ARBA" id="ARBA00007228"/>
    </source>
</evidence>
<dbReference type="STRING" id="558173.CDOO_11550"/>
<dbReference type="GO" id="GO:0006396">
    <property type="term" value="P:RNA processing"/>
    <property type="evidence" value="ECO:0007669"/>
    <property type="project" value="InterPro"/>
</dbReference>
<keyword evidence="2 7" id="KW-0489">Methyltransferase</keyword>
<sequence length="316" mass="34011">MARNESHDRHGVRKTNKKGATKGTGGKGRRSLAGRGATPKAEDREYHAAYKKKMERKRRDSGRHIKESTTELVVGRNPVLECLRANVPALSLMVAQGTGADDRLTEAVHLANARGIIVREVPRPELDHLTGSTLHQGIGLEIPPFKYDDVFDLIARANDDPNPGMFVVLDNITDPRNLGAVIRSTAAFGGHGVIIPERRSASVTAVAWRTSAGTAARLPVARETNLVRVLKEFQKNGYQVVGLDAGGEHTLDTYDGGTDPVVIVVGSEGKGISRLVSETCDVIMSVPTTDWVESLNASVAAGVVLSEFARQRRVAG</sequence>
<dbReference type="GO" id="GO:0032259">
    <property type="term" value="P:methylation"/>
    <property type="evidence" value="ECO:0007669"/>
    <property type="project" value="UniProtKB-KW"/>
</dbReference>
<feature type="domain" description="RNA 2-O ribose methyltransferase substrate binding" evidence="6">
    <location>
        <begin position="72"/>
        <end position="148"/>
    </location>
</feature>
<dbReference type="Gene3D" id="3.30.1330.30">
    <property type="match status" value="1"/>
</dbReference>
<dbReference type="GO" id="GO:0005829">
    <property type="term" value="C:cytosol"/>
    <property type="evidence" value="ECO:0007669"/>
    <property type="project" value="TreeGrafter"/>
</dbReference>
<dbReference type="SUPFAM" id="SSF75217">
    <property type="entry name" value="alpha/beta knot"/>
    <property type="match status" value="1"/>
</dbReference>
<evidence type="ECO:0000256" key="5">
    <source>
        <dbReference type="SAM" id="MobiDB-lite"/>
    </source>
</evidence>
<dbReference type="RefSeq" id="WP_018022856.1">
    <property type="nucleotide sequence ID" value="NZ_AQUX01000013.1"/>
</dbReference>
<dbReference type="Pfam" id="PF00588">
    <property type="entry name" value="SpoU_methylase"/>
    <property type="match status" value="1"/>
</dbReference>
<dbReference type="FunFam" id="3.40.1280.10:FF:000015">
    <property type="entry name" value="Putative tRNA/rRNA methyltransferase"/>
    <property type="match status" value="1"/>
</dbReference>
<feature type="region of interest" description="Disordered" evidence="5">
    <location>
        <begin position="1"/>
        <end position="64"/>
    </location>
</feature>
<evidence type="ECO:0000256" key="3">
    <source>
        <dbReference type="ARBA" id="ARBA00022679"/>
    </source>
</evidence>
<dbReference type="FunFam" id="3.30.1330.30:FF:000024">
    <property type="entry name" value="Putative tRNA/rRNA methyltransferase"/>
    <property type="match status" value="1"/>
</dbReference>
<dbReference type="SUPFAM" id="SSF55315">
    <property type="entry name" value="L30e-like"/>
    <property type="match status" value="1"/>
</dbReference>
<dbReference type="KEGG" id="cdo:CDOO_11550"/>
<keyword evidence="3 7" id="KW-0808">Transferase</keyword>
<keyword evidence="4" id="KW-0949">S-adenosyl-L-methionine</keyword>
<gene>
    <name evidence="7" type="ORF">CDOO_11550</name>
</gene>
<evidence type="ECO:0000259" key="6">
    <source>
        <dbReference type="SMART" id="SM00967"/>
    </source>
</evidence>
<comment type="similarity">
    <text evidence="1">Belongs to the class IV-like SAM-binding methyltransferase superfamily. RNA methyltransferase TrmH family.</text>
</comment>
<dbReference type="PANTHER" id="PTHR46429:SF1">
    <property type="entry name" value="23S RRNA (GUANOSINE-2'-O-)-METHYLTRANSFERASE RLMB"/>
    <property type="match status" value="1"/>
</dbReference>
<keyword evidence="8" id="KW-1185">Reference proteome</keyword>
<dbReference type="GO" id="GO:0003723">
    <property type="term" value="F:RNA binding"/>
    <property type="evidence" value="ECO:0007669"/>
    <property type="project" value="InterPro"/>
</dbReference>
<organism evidence="7 8">
    <name type="scientific">Corynebacterium doosanense CAU 212 = DSM 45436</name>
    <dbReference type="NCBI Taxonomy" id="558173"/>
    <lineage>
        <taxon>Bacteria</taxon>
        <taxon>Bacillati</taxon>
        <taxon>Actinomycetota</taxon>
        <taxon>Actinomycetes</taxon>
        <taxon>Mycobacteriales</taxon>
        <taxon>Corynebacteriaceae</taxon>
        <taxon>Corynebacterium</taxon>
    </lineage>
</organism>
<evidence type="ECO:0000256" key="4">
    <source>
        <dbReference type="ARBA" id="ARBA00022691"/>
    </source>
</evidence>
<dbReference type="Gene3D" id="3.40.1280.10">
    <property type="match status" value="1"/>
</dbReference>
<dbReference type="InterPro" id="IPR004441">
    <property type="entry name" value="rRNA_MeTrfase_TrmH"/>
</dbReference>
<dbReference type="InterPro" id="IPR029026">
    <property type="entry name" value="tRNA_m1G_MTases_N"/>
</dbReference>
<accession>A0A097II62</accession>
<dbReference type="InterPro" id="IPR029064">
    <property type="entry name" value="Ribosomal_eL30-like_sf"/>
</dbReference>
<dbReference type="Pfam" id="PF08032">
    <property type="entry name" value="SpoU_sub_bind"/>
    <property type="match status" value="1"/>
</dbReference>
<proteinExistence type="inferred from homology"/>
<dbReference type="NCBIfam" id="TIGR00186">
    <property type="entry name" value="rRNA_methyl_3"/>
    <property type="match status" value="1"/>
</dbReference>
<dbReference type="OrthoDB" id="9785673at2"/>
<evidence type="ECO:0000313" key="8">
    <source>
        <dbReference type="Proteomes" id="UP000029914"/>
    </source>
</evidence>
<protein>
    <submittedName>
        <fullName evidence="7">rRNA methyltransferase</fullName>
    </submittedName>
</protein>
<dbReference type="PANTHER" id="PTHR46429">
    <property type="entry name" value="23S RRNA (GUANOSINE-2'-O-)-METHYLTRANSFERASE RLMB"/>
    <property type="match status" value="1"/>
</dbReference>
<evidence type="ECO:0000256" key="2">
    <source>
        <dbReference type="ARBA" id="ARBA00022603"/>
    </source>
</evidence>
<name>A0A097II62_9CORY</name>
<dbReference type="HOGENOM" id="CLU_021322_0_0_11"/>
<evidence type="ECO:0000313" key="7">
    <source>
        <dbReference type="EMBL" id="AIT61824.1"/>
    </source>
</evidence>
<dbReference type="EMBL" id="CP006764">
    <property type="protein sequence ID" value="AIT61824.1"/>
    <property type="molecule type" value="Genomic_DNA"/>
</dbReference>
<feature type="compositionally biased region" description="Basic residues" evidence="5">
    <location>
        <begin position="10"/>
        <end position="20"/>
    </location>
</feature>
<dbReference type="InterPro" id="IPR029028">
    <property type="entry name" value="Alpha/beta_knot_MTases"/>
</dbReference>
<dbReference type="Proteomes" id="UP000029914">
    <property type="component" value="Chromosome"/>
</dbReference>
<dbReference type="SMART" id="SM00967">
    <property type="entry name" value="SpoU_sub_bind"/>
    <property type="match status" value="1"/>
</dbReference>
<dbReference type="eggNOG" id="COG0566">
    <property type="taxonomic scope" value="Bacteria"/>
</dbReference>
<dbReference type="CDD" id="cd18103">
    <property type="entry name" value="SpoU-like_RlmB"/>
    <property type="match status" value="1"/>
</dbReference>
<reference evidence="7 8" key="1">
    <citation type="submission" date="2013-09" db="EMBL/GenBank/DDBJ databases">
        <title>Complete genome sequence of Corynebacterium doosanense CAU 212(T) (=DSM 45436(T)), isolated from activated sludge.</title>
        <authorList>
            <person name="Schaffert L."/>
            <person name="Albersmeier A."/>
            <person name="Kalinowski J."/>
            <person name="Ruckert C."/>
        </authorList>
    </citation>
    <scope>NUCLEOTIDE SEQUENCE [LARGE SCALE GENOMIC DNA]</scope>
    <source>
        <strain evidence="7 8">CAU 212</strain>
    </source>
</reference>
<dbReference type="GO" id="GO:0008173">
    <property type="term" value="F:RNA methyltransferase activity"/>
    <property type="evidence" value="ECO:0007669"/>
    <property type="project" value="InterPro"/>
</dbReference>
<dbReference type="AlphaFoldDB" id="A0A097II62"/>
<feature type="compositionally biased region" description="Basic residues" evidence="5">
    <location>
        <begin position="49"/>
        <end position="61"/>
    </location>
</feature>
<dbReference type="InterPro" id="IPR013123">
    <property type="entry name" value="SpoU_subst-bd"/>
</dbReference>
<dbReference type="InterPro" id="IPR001537">
    <property type="entry name" value="SpoU_MeTrfase"/>
</dbReference>